<organism evidence="9 10">
    <name type="scientific">Tateyamaria armeniaca</name>
    <dbReference type="NCBI Taxonomy" id="2518930"/>
    <lineage>
        <taxon>Bacteria</taxon>
        <taxon>Pseudomonadati</taxon>
        <taxon>Pseudomonadota</taxon>
        <taxon>Alphaproteobacteria</taxon>
        <taxon>Rhodobacterales</taxon>
        <taxon>Roseobacteraceae</taxon>
        <taxon>Tateyamaria</taxon>
    </lineage>
</organism>
<evidence type="ECO:0000313" key="10">
    <source>
        <dbReference type="Proteomes" id="UP001627408"/>
    </source>
</evidence>
<accession>A0ABW8V4P1</accession>
<comment type="subcellular location">
    <subcellularLocation>
        <location evidence="1">Cell membrane</location>
        <topology evidence="1">Single-pass membrane protein</topology>
    </subcellularLocation>
    <subcellularLocation>
        <location evidence="7">Cell membrane</location>
        <topology evidence="7">Single-pass type II membrane protein</topology>
    </subcellularLocation>
</comment>
<evidence type="ECO:0000256" key="6">
    <source>
        <dbReference type="ARBA" id="ARBA00023136"/>
    </source>
</evidence>
<gene>
    <name evidence="9" type="ORF">ACERZ8_21455</name>
</gene>
<keyword evidence="4 7" id="KW-0812">Transmembrane</keyword>
<feature type="region of interest" description="Disordered" evidence="8">
    <location>
        <begin position="37"/>
        <end position="64"/>
    </location>
</feature>
<name>A0ABW8V4P1_9RHOB</name>
<dbReference type="RefSeq" id="WP_407594500.1">
    <property type="nucleotide sequence ID" value="NZ_JBHDIY010000004.1"/>
</dbReference>
<dbReference type="EMBL" id="JBHDIY010000004">
    <property type="protein sequence ID" value="MFL4472323.1"/>
    <property type="molecule type" value="Genomic_DNA"/>
</dbReference>
<evidence type="ECO:0000256" key="5">
    <source>
        <dbReference type="ARBA" id="ARBA00022989"/>
    </source>
</evidence>
<evidence type="ECO:0000256" key="4">
    <source>
        <dbReference type="ARBA" id="ARBA00022692"/>
    </source>
</evidence>
<evidence type="ECO:0000256" key="3">
    <source>
        <dbReference type="ARBA" id="ARBA00022475"/>
    </source>
</evidence>
<evidence type="ECO:0000313" key="9">
    <source>
        <dbReference type="EMBL" id="MFL4472323.1"/>
    </source>
</evidence>
<keyword evidence="7" id="KW-0653">Protein transport</keyword>
<dbReference type="InterPro" id="IPR003400">
    <property type="entry name" value="ExbD"/>
</dbReference>
<sequence>MLTPLADAMFQLLIFFMLSSSLAPYSLITLKTAPQDVSEEDANTAGPGNDPNQLAPPPSATDITLWTVSNGSVRLGRN</sequence>
<dbReference type="Pfam" id="PF02472">
    <property type="entry name" value="ExbD"/>
    <property type="match status" value="1"/>
</dbReference>
<protein>
    <submittedName>
        <fullName evidence="9">ExbD/TolR family protein</fullName>
    </submittedName>
</protein>
<reference evidence="9 10" key="1">
    <citation type="submission" date="2024-08" db="EMBL/GenBank/DDBJ databases">
        <title>Tateyamaria sp. nov., isolated from marine algae.</title>
        <authorList>
            <person name="Choi B.J."/>
            <person name="Kim J.M."/>
            <person name="Lee J.K."/>
            <person name="Choi D.G."/>
            <person name="Bayburt H."/>
            <person name="Baek J.H."/>
            <person name="Han D.M."/>
            <person name="Jeon C.O."/>
        </authorList>
    </citation>
    <scope>NUCLEOTIDE SEQUENCE [LARGE SCALE GENOMIC DNA]</scope>
    <source>
        <strain evidence="9 10">KMU-156</strain>
    </source>
</reference>
<comment type="caution">
    <text evidence="9">The sequence shown here is derived from an EMBL/GenBank/DDBJ whole genome shotgun (WGS) entry which is preliminary data.</text>
</comment>
<evidence type="ECO:0000256" key="1">
    <source>
        <dbReference type="ARBA" id="ARBA00004162"/>
    </source>
</evidence>
<keyword evidence="7" id="KW-0813">Transport</keyword>
<dbReference type="Proteomes" id="UP001627408">
    <property type="component" value="Unassembled WGS sequence"/>
</dbReference>
<comment type="similarity">
    <text evidence="2 7">Belongs to the ExbD/TolR family.</text>
</comment>
<evidence type="ECO:0000256" key="2">
    <source>
        <dbReference type="ARBA" id="ARBA00005811"/>
    </source>
</evidence>
<proteinExistence type="inferred from homology"/>
<evidence type="ECO:0000256" key="7">
    <source>
        <dbReference type="RuleBase" id="RU003879"/>
    </source>
</evidence>
<keyword evidence="5" id="KW-1133">Transmembrane helix</keyword>
<keyword evidence="3" id="KW-1003">Cell membrane</keyword>
<keyword evidence="10" id="KW-1185">Reference proteome</keyword>
<evidence type="ECO:0000256" key="8">
    <source>
        <dbReference type="SAM" id="MobiDB-lite"/>
    </source>
</evidence>
<keyword evidence="6" id="KW-0472">Membrane</keyword>